<evidence type="ECO:0000313" key="6">
    <source>
        <dbReference type="EMBL" id="CAG2212262.1"/>
    </source>
</evidence>
<dbReference type="GO" id="GO:0005524">
    <property type="term" value="F:ATP binding"/>
    <property type="evidence" value="ECO:0007669"/>
    <property type="project" value="UniProtKB-UniRule"/>
</dbReference>
<feature type="coiled-coil region" evidence="4">
    <location>
        <begin position="739"/>
        <end position="812"/>
    </location>
</feature>
<dbReference type="GO" id="GO:0003777">
    <property type="term" value="F:microtubule motor activity"/>
    <property type="evidence" value="ECO:0007669"/>
    <property type="project" value="InterPro"/>
</dbReference>
<dbReference type="Proteomes" id="UP000683360">
    <property type="component" value="Unassembled WGS sequence"/>
</dbReference>
<dbReference type="SMART" id="SM00129">
    <property type="entry name" value="KISc"/>
    <property type="match status" value="1"/>
</dbReference>
<sequence length="1066" mass="122448">MNVEVIGRIRPPIRAEGPENLVIEGHRVAAQSKGPFINFATLHRKDTDNYGIFKNTIEDSLLHMHMSRFNVCLLVIGETESGKSYTLTGEGSSKTGIVPMVLDYLFSKLQDGACVCMFLDQYMMDTQSETTESYCYLQMYEVYNELVKDLLQVPGGHFLLIRKVKMNVEVIGRIRPPIRAEGPENLVIEGHRVAAQSKGPFINFATLHRKDTDNYGIFKNTIEDSLLHMHMSRFNVCLLVIGETESGKSYTLTGEGSSKTGIVPMVLDYLFSKLQDDQYMMDTRVRRQNPTVTLQMYEVYNELVKDLLQVPGGGASYCDLAESANRGVYVKNGSEVPLRDSNDGNAKYRQGMSRRTQEMNDFGPASANSATIIYIDLSMEVGNDRNSSKSRFTIVEIPGLEKLTDNPSYLRQRETSTLSKGLIAFNSVITSLASNPFPDRVISYRDSKLTHLLKEELGGNCKTTALLCLKPQSDPNTLSPILTFATRVGQVKNFPIVNDLYAQNLITQYRARILELQQQSGVGPSTMDTKVSNLNDIKETIRQLETENLKLKDDNERLRILRQISQQLLMTEEEKLKVSQSLVEMQIENNKIREEAEATKFELTNKILMLENSLMEAEAERDKFTRSARNAKERLSEMEKDRKDLADEYVVLKTNYLALVRESEKESKRNEELSIELLNLVNAKATLMKQVQALSDSDHGLGDPDAEISRVKAIVIKNSSGRIKADEILGSQENRKDVENTLFTNRKRYEKDMDKLKREYGDEQQRLEGRVTLMQKEIQESRNLARDRQRRIAELNAALIIARGEKEQLEVSNNRMHHKVKDIGEDYRARLIKYVEDIAEYVDKGSGPDPRQSVHMREYVDNMLKDISKSHKEREEQLSMAAQQYRENKKALLHKYEELLIHYRNLRLQSEQRGIDDIDMGPDETELKLNESEIDSANLREITRLKTTNNELRKTLDNMKMRYGVKGDTDDYKIRPGEKPAETWAALRKQLREYTLNTQQQLEDERAKLLSENSMLKEQLKESQEYIDHHLIRYKQEIVKLRRLLGYEDDSGVVHTDRSFRKGRRK</sequence>
<gene>
    <name evidence="6" type="ORF">MEDL_26230</name>
</gene>
<dbReference type="Gene3D" id="3.40.850.10">
    <property type="entry name" value="Kinesin motor domain"/>
    <property type="match status" value="2"/>
</dbReference>
<keyword evidence="3" id="KW-0505">Motor protein</keyword>
<feature type="binding site" evidence="3">
    <location>
        <begin position="242"/>
        <end position="249"/>
    </location>
    <ligand>
        <name>ATP</name>
        <dbReference type="ChEBI" id="CHEBI:30616"/>
    </ligand>
</feature>
<dbReference type="InterPro" id="IPR039873">
    <property type="entry name" value="CCDC78"/>
</dbReference>
<feature type="domain" description="Kinesin motor" evidence="5">
    <location>
        <begin position="2"/>
        <end position="155"/>
    </location>
</feature>
<dbReference type="SUPFAM" id="SSF52540">
    <property type="entry name" value="P-loop containing nucleoside triphosphate hydrolases"/>
    <property type="match status" value="2"/>
</dbReference>
<keyword evidence="7" id="KW-1185">Reference proteome</keyword>
<dbReference type="Pfam" id="PF14739">
    <property type="entry name" value="DUF4472"/>
    <property type="match status" value="1"/>
</dbReference>
<dbReference type="InterPro" id="IPR027417">
    <property type="entry name" value="P-loop_NTPase"/>
</dbReference>
<dbReference type="PRINTS" id="PR00380">
    <property type="entry name" value="KINESINHEAVY"/>
</dbReference>
<dbReference type="InterPro" id="IPR036961">
    <property type="entry name" value="Kinesin_motor_dom_sf"/>
</dbReference>
<dbReference type="GO" id="GO:0007018">
    <property type="term" value="P:microtubule-based movement"/>
    <property type="evidence" value="ECO:0007669"/>
    <property type="project" value="InterPro"/>
</dbReference>
<dbReference type="PANTHER" id="PTHR22106">
    <property type="entry name" value="COILED-COIL DOMAIN-CONTAINING PROTEIN 78"/>
    <property type="match status" value="1"/>
</dbReference>
<evidence type="ECO:0000256" key="2">
    <source>
        <dbReference type="ARBA" id="ARBA00022840"/>
    </source>
</evidence>
<comment type="caution">
    <text evidence="6">The sequence shown here is derived from an EMBL/GenBank/DDBJ whole genome shotgun (WGS) entry which is preliminary data.</text>
</comment>
<feature type="binding site" evidence="3">
    <location>
        <begin position="77"/>
        <end position="84"/>
    </location>
    <ligand>
        <name>ATP</name>
        <dbReference type="ChEBI" id="CHEBI:30616"/>
    </ligand>
</feature>
<dbReference type="GO" id="GO:0005737">
    <property type="term" value="C:cytoplasm"/>
    <property type="evidence" value="ECO:0007669"/>
    <property type="project" value="TreeGrafter"/>
</dbReference>
<dbReference type="OrthoDB" id="2113965at2759"/>
<reference evidence="6" key="1">
    <citation type="submission" date="2021-03" db="EMBL/GenBank/DDBJ databases">
        <authorList>
            <person name="Bekaert M."/>
        </authorList>
    </citation>
    <scope>NUCLEOTIDE SEQUENCE</scope>
</reference>
<evidence type="ECO:0000313" key="7">
    <source>
        <dbReference type="Proteomes" id="UP000683360"/>
    </source>
</evidence>
<dbReference type="EMBL" id="CAJPWZ010001293">
    <property type="protein sequence ID" value="CAG2212262.1"/>
    <property type="molecule type" value="Genomic_DNA"/>
</dbReference>
<evidence type="ECO:0000259" key="5">
    <source>
        <dbReference type="PROSITE" id="PS50067"/>
    </source>
</evidence>
<evidence type="ECO:0000256" key="1">
    <source>
        <dbReference type="ARBA" id="ARBA00022741"/>
    </source>
</evidence>
<dbReference type="InterPro" id="IPR029329">
    <property type="entry name" value="DUF4472"/>
</dbReference>
<evidence type="ECO:0000256" key="3">
    <source>
        <dbReference type="PROSITE-ProRule" id="PRU00283"/>
    </source>
</evidence>
<protein>
    <submittedName>
        <fullName evidence="6">CCDC78</fullName>
    </submittedName>
</protein>
<comment type="similarity">
    <text evidence="3">Belongs to the TRAFAC class myosin-kinesin ATPase superfamily. Kinesin family.</text>
</comment>
<dbReference type="GO" id="GO:0008017">
    <property type="term" value="F:microtubule binding"/>
    <property type="evidence" value="ECO:0007669"/>
    <property type="project" value="InterPro"/>
</dbReference>
<feature type="domain" description="Kinesin motor" evidence="5">
    <location>
        <begin position="167"/>
        <end position="491"/>
    </location>
</feature>
<keyword evidence="1 3" id="KW-0547">Nucleotide-binding</keyword>
<organism evidence="6 7">
    <name type="scientific">Mytilus edulis</name>
    <name type="common">Blue mussel</name>
    <dbReference type="NCBI Taxonomy" id="6550"/>
    <lineage>
        <taxon>Eukaryota</taxon>
        <taxon>Metazoa</taxon>
        <taxon>Spiralia</taxon>
        <taxon>Lophotrochozoa</taxon>
        <taxon>Mollusca</taxon>
        <taxon>Bivalvia</taxon>
        <taxon>Autobranchia</taxon>
        <taxon>Pteriomorphia</taxon>
        <taxon>Mytilida</taxon>
        <taxon>Mytiloidea</taxon>
        <taxon>Mytilidae</taxon>
        <taxon>Mytilinae</taxon>
        <taxon>Mytilus</taxon>
    </lineage>
</organism>
<dbReference type="PANTHER" id="PTHR22106:SF5">
    <property type="entry name" value="COILED-COIL DOMAIN-CONTAINING PROTEIN 78"/>
    <property type="match status" value="1"/>
</dbReference>
<dbReference type="Pfam" id="PF00225">
    <property type="entry name" value="Kinesin"/>
    <property type="match status" value="2"/>
</dbReference>
<keyword evidence="4" id="KW-0175">Coiled coil</keyword>
<proteinExistence type="inferred from homology"/>
<keyword evidence="2 3" id="KW-0067">ATP-binding</keyword>
<evidence type="ECO:0000256" key="4">
    <source>
        <dbReference type="SAM" id="Coils"/>
    </source>
</evidence>
<dbReference type="PROSITE" id="PS50067">
    <property type="entry name" value="KINESIN_MOTOR_2"/>
    <property type="match status" value="2"/>
</dbReference>
<accession>A0A8S3RVH2</accession>
<name>A0A8S3RVH2_MYTED</name>
<feature type="coiled-coil region" evidence="4">
    <location>
        <begin position="527"/>
        <end position="655"/>
    </location>
</feature>
<dbReference type="AlphaFoldDB" id="A0A8S3RVH2"/>
<dbReference type="InterPro" id="IPR001752">
    <property type="entry name" value="Kinesin_motor_dom"/>
</dbReference>